<name>A0A1J5TKH0_9ZZZZ</name>
<comment type="caution">
    <text evidence="2">The sequence shown here is derived from an EMBL/GenBank/DDBJ whole genome shotgun (WGS) entry which is preliminary data.</text>
</comment>
<dbReference type="SUPFAM" id="SSF51182">
    <property type="entry name" value="RmlC-like cupins"/>
    <property type="match status" value="1"/>
</dbReference>
<evidence type="ECO:0000313" key="2">
    <source>
        <dbReference type="EMBL" id="OIR14196.1"/>
    </source>
</evidence>
<dbReference type="GO" id="GO:0008880">
    <property type="term" value="F:glucuronate isomerase activity"/>
    <property type="evidence" value="ECO:0007669"/>
    <property type="project" value="InterPro"/>
</dbReference>
<dbReference type="AlphaFoldDB" id="A0A1J5TKH0"/>
<dbReference type="Pfam" id="PF04962">
    <property type="entry name" value="KduI"/>
    <property type="match status" value="1"/>
</dbReference>
<dbReference type="PIRSF" id="PIRSF036628">
    <property type="entry name" value="IolB"/>
    <property type="match status" value="1"/>
</dbReference>
<reference evidence="2" key="1">
    <citation type="submission" date="2016-10" db="EMBL/GenBank/DDBJ databases">
        <title>Sequence of Gallionella enrichment culture.</title>
        <authorList>
            <person name="Poehlein A."/>
            <person name="Muehling M."/>
            <person name="Daniel R."/>
        </authorList>
    </citation>
    <scope>NUCLEOTIDE SEQUENCE</scope>
</reference>
<proteinExistence type="predicted"/>
<dbReference type="InterPro" id="IPR014710">
    <property type="entry name" value="RmlC-like_jellyroll"/>
</dbReference>
<dbReference type="PANTHER" id="PTHR39193">
    <property type="entry name" value="5-DEOXY-GLUCURONATE ISOMERASE"/>
    <property type="match status" value="1"/>
</dbReference>
<dbReference type="GO" id="GO:0019310">
    <property type="term" value="P:inositol catabolic process"/>
    <property type="evidence" value="ECO:0007669"/>
    <property type="project" value="InterPro"/>
</dbReference>
<evidence type="ECO:0000256" key="1">
    <source>
        <dbReference type="ARBA" id="ARBA00023235"/>
    </source>
</evidence>
<dbReference type="GO" id="GO:0102482">
    <property type="term" value="F:5-deoxy-D-glucuronate isomerase activity"/>
    <property type="evidence" value="ECO:0007669"/>
    <property type="project" value="UniProtKB-EC"/>
</dbReference>
<dbReference type="PANTHER" id="PTHR39193:SF1">
    <property type="entry name" value="5-DEOXY-GLUCURONATE ISOMERASE"/>
    <property type="match status" value="1"/>
</dbReference>
<gene>
    <name evidence="2" type="primary">iolB</name>
    <name evidence="2" type="ORF">GALL_46570</name>
</gene>
<organism evidence="2">
    <name type="scientific">mine drainage metagenome</name>
    <dbReference type="NCBI Taxonomy" id="410659"/>
    <lineage>
        <taxon>unclassified sequences</taxon>
        <taxon>metagenomes</taxon>
        <taxon>ecological metagenomes</taxon>
    </lineage>
</organism>
<accession>A0A1J5TKH0</accession>
<sequence length="295" mass="33398">MYRSKKYPLVREADKNFGVYQRILSEDAGWKYLNMEARLMKVGEEWKGETGDYEYGIILLSGNYKVKTDKGNWETKNGRSSVFAGIAHSLYLPRHTSFTLTATSDVLDIAYTWVATDKDFPARFKTPEEAAVEIRGGDNATRQINSLIEPGFGCDKIVAVEVYTPSGNWSSFPAHKHDERKLDANGNVLEACLEEIYFYKIDKPEGNAIQQVYTDDRSLDEVMKVKTNDAVLVPKGYHPVVAEHGFNCYYLNFLAGSDQSLANTPDPNHVWIFNSWKGKDPRIPIVTAEMNNQSK</sequence>
<dbReference type="EC" id="5.3.1.30" evidence="2"/>
<dbReference type="Gene3D" id="2.60.120.10">
    <property type="entry name" value="Jelly Rolls"/>
    <property type="match status" value="2"/>
</dbReference>
<dbReference type="EMBL" id="MLJW01000012">
    <property type="protein sequence ID" value="OIR14196.1"/>
    <property type="molecule type" value="Genomic_DNA"/>
</dbReference>
<protein>
    <submittedName>
        <fullName evidence="2">5-deoxy-glucuronate isomerase</fullName>
        <ecNumber evidence="2">5.3.1.30</ecNumber>
    </submittedName>
</protein>
<keyword evidence="1 2" id="KW-0413">Isomerase</keyword>
<dbReference type="InterPro" id="IPR021120">
    <property type="entry name" value="KduI/IolB_isomerase"/>
</dbReference>
<dbReference type="InterPro" id="IPR011051">
    <property type="entry name" value="RmlC_Cupin_sf"/>
</dbReference>
<dbReference type="InterPro" id="IPR024203">
    <property type="entry name" value="Deoxy-glucuronate_isom_IolB"/>
</dbReference>
<dbReference type="NCBIfam" id="TIGR04378">
    <property type="entry name" value="myo_inos_iolB"/>
    <property type="match status" value="1"/>
</dbReference>